<dbReference type="PANTHER" id="PTHR43520">
    <property type="entry name" value="ATP7, ISOFORM B"/>
    <property type="match status" value="1"/>
</dbReference>
<dbReference type="NCBIfam" id="TIGR01494">
    <property type="entry name" value="ATPase_P-type"/>
    <property type="match status" value="2"/>
</dbReference>
<evidence type="ECO:0000256" key="1">
    <source>
        <dbReference type="ARBA" id="ARBA00004127"/>
    </source>
</evidence>
<evidence type="ECO:0000256" key="8">
    <source>
        <dbReference type="ARBA" id="ARBA00022741"/>
    </source>
</evidence>
<dbReference type="Pfam" id="PF00702">
    <property type="entry name" value="Hydrolase"/>
    <property type="match status" value="1"/>
</dbReference>
<dbReference type="InterPro" id="IPR036163">
    <property type="entry name" value="HMA_dom_sf"/>
</dbReference>
<dbReference type="CDD" id="cd02094">
    <property type="entry name" value="P-type_ATPase_Cu-like"/>
    <property type="match status" value="1"/>
</dbReference>
<dbReference type="PROSITE" id="PS50846">
    <property type="entry name" value="HMA_2"/>
    <property type="match status" value="3"/>
</dbReference>
<organism evidence="20 21">
    <name type="scientific">Lachancea nothofagi CBS 11611</name>
    <dbReference type="NCBI Taxonomy" id="1266666"/>
    <lineage>
        <taxon>Eukaryota</taxon>
        <taxon>Fungi</taxon>
        <taxon>Dikarya</taxon>
        <taxon>Ascomycota</taxon>
        <taxon>Saccharomycotina</taxon>
        <taxon>Saccharomycetes</taxon>
        <taxon>Saccharomycetales</taxon>
        <taxon>Saccharomycetaceae</taxon>
        <taxon>Lachancea</taxon>
    </lineage>
</organism>
<dbReference type="Pfam" id="PF00403">
    <property type="entry name" value="HMA"/>
    <property type="match status" value="3"/>
</dbReference>
<evidence type="ECO:0000256" key="6">
    <source>
        <dbReference type="ARBA" id="ARBA00022723"/>
    </source>
</evidence>
<dbReference type="NCBIfam" id="TIGR00003">
    <property type="entry name" value="copper ion binding protein"/>
    <property type="match status" value="3"/>
</dbReference>
<dbReference type="PRINTS" id="PR00943">
    <property type="entry name" value="CUATPASE"/>
</dbReference>
<dbReference type="InterPro" id="IPR006122">
    <property type="entry name" value="HMA_Cu_ion-bd"/>
</dbReference>
<dbReference type="SUPFAM" id="SSF56784">
    <property type="entry name" value="HAD-like"/>
    <property type="match status" value="1"/>
</dbReference>
<dbReference type="PROSITE" id="PS01047">
    <property type="entry name" value="HMA_1"/>
    <property type="match status" value="3"/>
</dbReference>
<dbReference type="InterPro" id="IPR023298">
    <property type="entry name" value="ATPase_P-typ_TM_dom_sf"/>
</dbReference>
<evidence type="ECO:0000256" key="13">
    <source>
        <dbReference type="ARBA" id="ARBA00022989"/>
    </source>
</evidence>
<protein>
    <recommendedName>
        <fullName evidence="3">P-type Cu(+) transporter</fullName>
        <ecNumber evidence="3">7.2.2.8</ecNumber>
    </recommendedName>
    <alternativeName>
        <fullName evidence="17">Cu(2+)-ATPase</fullName>
    </alternativeName>
</protein>
<dbReference type="FunFam" id="3.30.70.100:FF:000005">
    <property type="entry name" value="Copper-exporting P-type ATPase A"/>
    <property type="match status" value="1"/>
</dbReference>
<dbReference type="SFLD" id="SFLDG00002">
    <property type="entry name" value="C1.7:_P-type_atpase_like"/>
    <property type="match status" value="1"/>
</dbReference>
<evidence type="ECO:0000256" key="18">
    <source>
        <dbReference type="RuleBase" id="RU362081"/>
    </source>
</evidence>
<evidence type="ECO:0000256" key="12">
    <source>
        <dbReference type="ARBA" id="ARBA00022967"/>
    </source>
</evidence>
<feature type="transmembrane region" description="Helical" evidence="18">
    <location>
        <begin position="296"/>
        <end position="315"/>
    </location>
</feature>
<evidence type="ECO:0000256" key="2">
    <source>
        <dbReference type="ARBA" id="ARBA00006024"/>
    </source>
</evidence>
<keyword evidence="14" id="KW-0186">Copper</keyword>
<dbReference type="InterPro" id="IPR001757">
    <property type="entry name" value="P_typ_ATPase"/>
</dbReference>
<evidence type="ECO:0000256" key="9">
    <source>
        <dbReference type="ARBA" id="ARBA00022796"/>
    </source>
</evidence>
<evidence type="ECO:0000256" key="4">
    <source>
        <dbReference type="ARBA" id="ARBA00022448"/>
    </source>
</evidence>
<evidence type="ECO:0000256" key="11">
    <source>
        <dbReference type="ARBA" id="ARBA00022842"/>
    </source>
</evidence>
<dbReference type="InterPro" id="IPR008250">
    <property type="entry name" value="ATPase_P-typ_transduc_dom_A_sf"/>
</dbReference>
<dbReference type="InterPro" id="IPR027256">
    <property type="entry name" value="P-typ_ATPase_IB"/>
</dbReference>
<feature type="transmembrane region" description="Helical" evidence="18">
    <location>
        <begin position="559"/>
        <end position="582"/>
    </location>
</feature>
<evidence type="ECO:0000256" key="5">
    <source>
        <dbReference type="ARBA" id="ARBA00022692"/>
    </source>
</evidence>
<reference evidence="21" key="1">
    <citation type="submission" date="2016-03" db="EMBL/GenBank/DDBJ databases">
        <authorList>
            <person name="Devillers Hugo."/>
        </authorList>
    </citation>
    <scope>NUCLEOTIDE SEQUENCE [LARGE SCALE GENOMIC DNA]</scope>
</reference>
<evidence type="ECO:0000313" key="21">
    <source>
        <dbReference type="Proteomes" id="UP000189911"/>
    </source>
</evidence>
<dbReference type="Gene3D" id="3.30.70.100">
    <property type="match status" value="3"/>
</dbReference>
<name>A0A1G4KNL0_9SACH</name>
<keyword evidence="6 18" id="KW-0479">Metal-binding</keyword>
<dbReference type="EMBL" id="LT598447">
    <property type="protein sequence ID" value="SCV06145.1"/>
    <property type="molecule type" value="Genomic_DNA"/>
</dbReference>
<evidence type="ECO:0000256" key="15">
    <source>
        <dbReference type="ARBA" id="ARBA00023065"/>
    </source>
</evidence>
<dbReference type="Proteomes" id="UP000189911">
    <property type="component" value="Chromosome H"/>
</dbReference>
<comment type="subcellular location">
    <subcellularLocation>
        <location evidence="1">Endomembrane system</location>
        <topology evidence="1">Multi-pass membrane protein</topology>
    </subcellularLocation>
    <subcellularLocation>
        <location evidence="18">Membrane</location>
    </subcellularLocation>
</comment>
<dbReference type="SFLD" id="SFLDS00003">
    <property type="entry name" value="Haloacid_Dehalogenase"/>
    <property type="match status" value="1"/>
</dbReference>
<dbReference type="GO" id="GO:0012505">
    <property type="term" value="C:endomembrane system"/>
    <property type="evidence" value="ECO:0007669"/>
    <property type="project" value="UniProtKB-SubCell"/>
</dbReference>
<keyword evidence="4" id="KW-0813">Transport</keyword>
<keyword evidence="7" id="KW-0677">Repeat</keyword>
<dbReference type="GO" id="GO:0140581">
    <property type="term" value="F:P-type monovalent copper transporter activity"/>
    <property type="evidence" value="ECO:0007669"/>
    <property type="project" value="UniProtKB-EC"/>
</dbReference>
<dbReference type="InterPro" id="IPR044492">
    <property type="entry name" value="P_typ_ATPase_HD_dom"/>
</dbReference>
<evidence type="ECO:0000256" key="3">
    <source>
        <dbReference type="ARBA" id="ARBA00012517"/>
    </source>
</evidence>
<dbReference type="SUPFAM" id="SSF81653">
    <property type="entry name" value="Calcium ATPase, transduction domain A"/>
    <property type="match status" value="1"/>
</dbReference>
<dbReference type="OrthoDB" id="432719at2759"/>
<keyword evidence="16 18" id="KW-0472">Membrane</keyword>
<comment type="similarity">
    <text evidence="2 18">Belongs to the cation transport ATPase (P-type) (TC 3.A.3) family. Type IB subfamily.</text>
</comment>
<dbReference type="SFLD" id="SFLDF00027">
    <property type="entry name" value="p-type_atpase"/>
    <property type="match status" value="1"/>
</dbReference>
<feature type="domain" description="HMA" evidence="19">
    <location>
        <begin position="84"/>
        <end position="150"/>
    </location>
</feature>
<evidence type="ECO:0000256" key="16">
    <source>
        <dbReference type="ARBA" id="ARBA00023136"/>
    </source>
</evidence>
<dbReference type="GO" id="GO:0005507">
    <property type="term" value="F:copper ion binding"/>
    <property type="evidence" value="ECO:0007669"/>
    <property type="project" value="InterPro"/>
</dbReference>
<dbReference type="FunFam" id="3.30.70.100:FF:000043">
    <property type="entry name" value="Copper-transporting ATPase 2"/>
    <property type="match status" value="1"/>
</dbReference>
<evidence type="ECO:0000256" key="17">
    <source>
        <dbReference type="ARBA" id="ARBA00080126"/>
    </source>
</evidence>
<dbReference type="PRINTS" id="PR00119">
    <property type="entry name" value="CATATPASE"/>
</dbReference>
<dbReference type="GO" id="GO:0016887">
    <property type="term" value="F:ATP hydrolysis activity"/>
    <property type="evidence" value="ECO:0007669"/>
    <property type="project" value="InterPro"/>
</dbReference>
<dbReference type="Gene3D" id="2.70.150.10">
    <property type="entry name" value="Calcium-transporting ATPase, cytoplasmic transduction domain A"/>
    <property type="match status" value="1"/>
</dbReference>
<keyword evidence="10 18" id="KW-0067">ATP-binding</keyword>
<feature type="transmembrane region" description="Helical" evidence="18">
    <location>
        <begin position="336"/>
        <end position="354"/>
    </location>
</feature>
<evidence type="ECO:0000256" key="14">
    <source>
        <dbReference type="ARBA" id="ARBA00023008"/>
    </source>
</evidence>
<keyword evidence="8 18" id="KW-0547">Nucleotide-binding</keyword>
<dbReference type="InterPro" id="IPR023214">
    <property type="entry name" value="HAD_sf"/>
</dbReference>
<accession>A0A1G4KNL0</accession>
<dbReference type="GO" id="GO:0055070">
    <property type="term" value="P:copper ion homeostasis"/>
    <property type="evidence" value="ECO:0007669"/>
    <property type="project" value="TreeGrafter"/>
</dbReference>
<dbReference type="GO" id="GO:0043682">
    <property type="term" value="F:P-type divalent copper transporter activity"/>
    <property type="evidence" value="ECO:0007669"/>
    <property type="project" value="TreeGrafter"/>
</dbReference>
<dbReference type="GO" id="GO:0016020">
    <property type="term" value="C:membrane"/>
    <property type="evidence" value="ECO:0007669"/>
    <property type="project" value="UniProtKB-SubCell"/>
</dbReference>
<proteinExistence type="inferred from homology"/>
<dbReference type="NCBIfam" id="TIGR01525">
    <property type="entry name" value="ATPase-IB_hvy"/>
    <property type="match status" value="1"/>
</dbReference>
<feature type="domain" description="HMA" evidence="19">
    <location>
        <begin position="5"/>
        <end position="71"/>
    </location>
</feature>
<feature type="transmembrane region" description="Helical" evidence="18">
    <location>
        <begin position="519"/>
        <end position="539"/>
    </location>
</feature>
<dbReference type="InterPro" id="IPR006121">
    <property type="entry name" value="HMA_dom"/>
</dbReference>
<dbReference type="Pfam" id="PF00122">
    <property type="entry name" value="E1-E2_ATPase"/>
    <property type="match status" value="1"/>
</dbReference>
<dbReference type="Gene3D" id="3.40.50.1000">
    <property type="entry name" value="HAD superfamily/HAD-like"/>
    <property type="match status" value="1"/>
</dbReference>
<dbReference type="PRINTS" id="PR00942">
    <property type="entry name" value="CUATPASEI"/>
</dbReference>
<dbReference type="InterPro" id="IPR059000">
    <property type="entry name" value="ATPase_P-type_domA"/>
</dbReference>
<keyword evidence="15" id="KW-0406">Ion transport</keyword>
<dbReference type="AlphaFoldDB" id="A0A1G4KNL0"/>
<dbReference type="PROSITE" id="PS00154">
    <property type="entry name" value="ATPASE_E1_E2"/>
    <property type="match status" value="1"/>
</dbReference>
<dbReference type="EC" id="7.2.2.8" evidence="3"/>
<dbReference type="SUPFAM" id="SSF81665">
    <property type="entry name" value="Calcium ATPase, transmembrane domain M"/>
    <property type="match status" value="1"/>
</dbReference>
<sequence length="980" mass="106019">MAVISKVIFDVEGMTCGACVAAIETQLKLVEGVQRVSVSLVTSECEVVFDSGKTSVDAVENGIIDCGFDARVLKVLQESAQACKIAVLQVQGMTCASCVASITENLERLDGVTDVSVSLATMECRVVFQDPQVTAADVKATIEDCGFDAELITEQNKSASGISETKRIVLKVLGMTCGSCSASIESSLSQEPGILQVQVSLVTEEAVVEFSPSVIGVRDIVAKIEDLGYESAATNAFDNVAQIKALARVREIQFWKSSCIQACCLMVVMILLYKIVPRWSSSFKKSIIYHQSPLPGLFYRDIIGFVISSYVQFWVGRHFYKAGWKSIKHGSGSMDTFVLVSTMCAFTFSVYSVLNNIIKRSDRLPNVVFDASTMLIAFISLGKLLENKAKSRTNNSLSKLISLAPSSCTIIENEVAKDIPVDFLQVGDIIEMKPGAKIPTDGVIIEGESEIDESLMTGESLMVPRYKGDTVVGGSINGPNRFLFKAMSVGDDTKLAHIIQTMKQAQLTKAPMQHYADYLAARFVPFILTLAAITFVMWYSLSHYLENPPTIFDDPNGKFFVCLQISISVIVVACPCALGLAAPTAIMVGTGLGARHGVLIKGGEVLEKCGSLETFLFDKTGTLTTGHMVVDQFVPLGENVALTVEQAACVNVVSATSEHPVAKALVSYTTQYLNGTSIKVNLLNCRSVIGGGIICDCEIGGSKFHVVVGNKTVLQEFSHLPKPQGTVSYVEVNGKLIGRFEVSDYIKKDAGQVVRYLTSKGHRVCMVTGDNHYSAMKAASEIGIEANNVYSELTPSDKNEIVKQLQDGGRTRVAFVGDGINDSPALVTSDLGISISTGTDIAMEAADVIILSRTERDHASLRELVYALDIAQATFKRVRMNFFWAICYNVFMVPIAMGVLVPWGITLDPIFAVACMAASSVSVVGSSLLLNRWKAPSLESKNPGRSKMSFRSIPSFLSAKFRRHRSLPIEDVELQAGLIV</sequence>
<dbReference type="SUPFAM" id="SSF55008">
    <property type="entry name" value="HMA, heavy metal-associated domain"/>
    <property type="match status" value="3"/>
</dbReference>
<dbReference type="CDD" id="cd00371">
    <property type="entry name" value="HMA"/>
    <property type="match status" value="3"/>
</dbReference>
<dbReference type="InterPro" id="IPR017969">
    <property type="entry name" value="Heavy-metal-associated_CS"/>
</dbReference>
<dbReference type="InterPro" id="IPR023299">
    <property type="entry name" value="ATPase_P-typ_cyto_dom_N"/>
</dbReference>
<dbReference type="InterPro" id="IPR036412">
    <property type="entry name" value="HAD-like_sf"/>
</dbReference>
<dbReference type="FunFam" id="2.70.150.10:FF:000002">
    <property type="entry name" value="Copper-transporting ATPase 1, putative"/>
    <property type="match status" value="1"/>
</dbReference>
<keyword evidence="5 18" id="KW-0812">Transmembrane</keyword>
<dbReference type="InterPro" id="IPR018303">
    <property type="entry name" value="ATPase_P-typ_P_site"/>
</dbReference>
<dbReference type="GO" id="GO:0030003">
    <property type="term" value="P:intracellular monoatomic cation homeostasis"/>
    <property type="evidence" value="ECO:0007669"/>
    <property type="project" value="UniProtKB-ARBA"/>
</dbReference>
<keyword evidence="21" id="KW-1185">Reference proteome</keyword>
<dbReference type="Gene3D" id="3.40.1110.10">
    <property type="entry name" value="Calcium-transporting ATPase, cytoplasmic domain N"/>
    <property type="match status" value="1"/>
</dbReference>
<feature type="transmembrane region" description="Helical" evidence="18">
    <location>
        <begin position="911"/>
        <end position="931"/>
    </location>
</feature>
<feature type="transmembrane region" description="Helical" evidence="18">
    <location>
        <begin position="882"/>
        <end position="905"/>
    </location>
</feature>
<dbReference type="GO" id="GO:0005524">
    <property type="term" value="F:ATP binding"/>
    <property type="evidence" value="ECO:0007669"/>
    <property type="project" value="UniProtKB-UniRule"/>
</dbReference>
<keyword evidence="13 18" id="KW-1133">Transmembrane helix</keyword>
<evidence type="ECO:0000313" key="20">
    <source>
        <dbReference type="EMBL" id="SCV06145.1"/>
    </source>
</evidence>
<keyword evidence="9" id="KW-0187">Copper transport</keyword>
<gene>
    <name evidence="20" type="ORF">LANO_0H23090G</name>
</gene>
<evidence type="ECO:0000259" key="19">
    <source>
        <dbReference type="PROSITE" id="PS50846"/>
    </source>
</evidence>
<feature type="domain" description="HMA" evidence="19">
    <location>
        <begin position="166"/>
        <end position="232"/>
    </location>
</feature>
<feature type="transmembrane region" description="Helical" evidence="18">
    <location>
        <begin position="254"/>
        <end position="276"/>
    </location>
</feature>
<keyword evidence="11" id="KW-0460">Magnesium</keyword>
<keyword evidence="12" id="KW-1278">Translocase</keyword>
<dbReference type="FunFam" id="3.30.70.100:FF:000001">
    <property type="entry name" value="ATPase copper transporting beta"/>
    <property type="match status" value="1"/>
</dbReference>
<dbReference type="PANTHER" id="PTHR43520:SF8">
    <property type="entry name" value="P-TYPE CU(+) TRANSPORTER"/>
    <property type="match status" value="1"/>
</dbReference>
<evidence type="ECO:0000256" key="10">
    <source>
        <dbReference type="ARBA" id="ARBA00022840"/>
    </source>
</evidence>
<evidence type="ECO:0000256" key="7">
    <source>
        <dbReference type="ARBA" id="ARBA00022737"/>
    </source>
</evidence>